<dbReference type="EC" id="3.6.1.22" evidence="4"/>
<proteinExistence type="predicted"/>
<feature type="domain" description="Nudix hydrolase" evidence="3">
    <location>
        <begin position="19"/>
        <end position="167"/>
    </location>
</feature>
<dbReference type="KEGG" id="cpre:Csp1_27400"/>
<dbReference type="InterPro" id="IPR020084">
    <property type="entry name" value="NUDIX_hydrolase_CS"/>
</dbReference>
<dbReference type="SUPFAM" id="SSF55811">
    <property type="entry name" value="Nudix"/>
    <property type="match status" value="1"/>
</dbReference>
<dbReference type="Proteomes" id="UP000247696">
    <property type="component" value="Chromosome"/>
</dbReference>
<dbReference type="OrthoDB" id="9814308at2"/>
<dbReference type="PANTHER" id="PTHR43046:SF16">
    <property type="entry name" value="ADP-RIBOSE PYROPHOSPHATASE YJHB-RELATED"/>
    <property type="match status" value="1"/>
</dbReference>
<evidence type="ECO:0000313" key="5">
    <source>
        <dbReference type="Proteomes" id="UP000247696"/>
    </source>
</evidence>
<keyword evidence="5" id="KW-1185">Reference proteome</keyword>
<evidence type="ECO:0000256" key="1">
    <source>
        <dbReference type="ARBA" id="ARBA00001946"/>
    </source>
</evidence>
<name>A0A2Z3Z1K4_9CORY</name>
<evidence type="ECO:0000259" key="3">
    <source>
        <dbReference type="PROSITE" id="PS51462"/>
    </source>
</evidence>
<dbReference type="AlphaFoldDB" id="A0A2Z3Z1K4"/>
<keyword evidence="2 4" id="KW-0378">Hydrolase</keyword>
<sequence>MGTPQFIVELREQIGHAPLWLPGVTAVVVRDVAPDAPAFATPEVLLVRRADDGRWTPVCGIVEPGEEPHAAAVREVAEETGLTVEVDALIGVGAVGPVTYPNGDECRYMDTTVRCVVVEGGGGGTGEDAWTPRVNDDESTEVGWFEVAQLPALDPRFRLVIADAVAQLRHPAGFRPRMGYTRRDRPAWH</sequence>
<reference evidence="5" key="1">
    <citation type="submission" date="2017-11" db="EMBL/GenBank/DDBJ databases">
        <title>Otitis media/interna in a cat caused by the recently described species Corynebacterium provencense.</title>
        <authorList>
            <person name="Kittl S."/>
            <person name="Brodard I."/>
            <person name="Rychener L."/>
            <person name="Jores J."/>
            <person name="Roosje P."/>
            <person name="Gobeli Brawand S."/>
        </authorList>
    </citation>
    <scope>NUCLEOTIDE SEQUENCE [LARGE SCALE GENOMIC DNA]</scope>
    <source>
        <strain evidence="5">17KM38</strain>
    </source>
</reference>
<organism evidence="4 5">
    <name type="scientific">Corynebacterium provencense</name>
    <dbReference type="NCBI Taxonomy" id="1737425"/>
    <lineage>
        <taxon>Bacteria</taxon>
        <taxon>Bacillati</taxon>
        <taxon>Actinomycetota</taxon>
        <taxon>Actinomycetes</taxon>
        <taxon>Mycobacteriales</taxon>
        <taxon>Corynebacteriaceae</taxon>
        <taxon>Corynebacterium</taxon>
    </lineage>
</organism>
<dbReference type="PANTHER" id="PTHR43046">
    <property type="entry name" value="GDP-MANNOSE MANNOSYL HYDROLASE"/>
    <property type="match status" value="1"/>
</dbReference>
<dbReference type="Pfam" id="PF00293">
    <property type="entry name" value="NUDIX"/>
    <property type="match status" value="1"/>
</dbReference>
<comment type="cofactor">
    <cofactor evidence="1">
        <name>Mg(2+)</name>
        <dbReference type="ChEBI" id="CHEBI:18420"/>
    </cofactor>
</comment>
<dbReference type="STRING" id="1737425.GCA_900049755_01761"/>
<dbReference type="EMBL" id="CP024988">
    <property type="protein sequence ID" value="AWT27483.1"/>
    <property type="molecule type" value="Genomic_DNA"/>
</dbReference>
<dbReference type="PROSITE" id="PS51462">
    <property type="entry name" value="NUDIX"/>
    <property type="match status" value="1"/>
</dbReference>
<dbReference type="Gene3D" id="3.90.79.10">
    <property type="entry name" value="Nucleoside Triphosphate Pyrophosphohydrolase"/>
    <property type="match status" value="1"/>
</dbReference>
<dbReference type="InterPro" id="IPR015797">
    <property type="entry name" value="NUDIX_hydrolase-like_dom_sf"/>
</dbReference>
<accession>A0A2Z3Z1K4</accession>
<dbReference type="PROSITE" id="PS00893">
    <property type="entry name" value="NUDIX_BOX"/>
    <property type="match status" value="1"/>
</dbReference>
<dbReference type="RefSeq" id="WP_066587207.1">
    <property type="nucleotide sequence ID" value="NZ_CABKVS010000002.1"/>
</dbReference>
<evidence type="ECO:0000313" key="4">
    <source>
        <dbReference type="EMBL" id="AWT27483.1"/>
    </source>
</evidence>
<protein>
    <submittedName>
        <fullName evidence="4">NADH pyrophosphatase</fullName>
        <ecNumber evidence="4">3.6.1.22</ecNumber>
    </submittedName>
</protein>
<evidence type="ECO:0000256" key="2">
    <source>
        <dbReference type="ARBA" id="ARBA00022801"/>
    </source>
</evidence>
<gene>
    <name evidence="4" type="primary">nudC</name>
    <name evidence="4" type="ORF">Csp1_27400</name>
</gene>
<dbReference type="CDD" id="cd18879">
    <property type="entry name" value="NUDIX_Hydrolase"/>
    <property type="match status" value="1"/>
</dbReference>
<dbReference type="GO" id="GO:0016787">
    <property type="term" value="F:hydrolase activity"/>
    <property type="evidence" value="ECO:0007669"/>
    <property type="project" value="UniProtKB-KW"/>
</dbReference>
<dbReference type="InterPro" id="IPR000086">
    <property type="entry name" value="NUDIX_hydrolase_dom"/>
</dbReference>